<dbReference type="EMBL" id="CAEZXX010000015">
    <property type="protein sequence ID" value="CAB4697361.1"/>
    <property type="molecule type" value="Genomic_DNA"/>
</dbReference>
<gene>
    <name evidence="9" type="ORF">UFOPK2602_00378</name>
    <name evidence="10" type="ORF">UFOPK2806_01271</name>
    <name evidence="11" type="ORF">UFOPK3417_00050</name>
    <name evidence="12" type="ORF">UFOPK4306_01768</name>
</gene>
<dbReference type="GO" id="GO:0008237">
    <property type="term" value="F:metallopeptidase activity"/>
    <property type="evidence" value="ECO:0007669"/>
    <property type="project" value="UniProtKB-KW"/>
</dbReference>
<sequence length="421" mass="44607">MSQLDDLIAYLDASPSPHHAVASTVTRLERAGFTRVAEGDDWTTSASGYVIRAGALIAWMQPASTAPRPRAPFRIVGAHTDSPGLRLKPRPDAGSSGWKQLAVEVYGGALLNSWLDRDLGIAGCVVDRSGGEFLVDLREPIARVPQLAIHLDRDVNERGLVLDKQQHLSPVWGTGAPRPGEFIEFVAQQTGVLAAGDIAGWDLCLFDLTPAAVIGADASLLASGRLDNLVSCWAATTALCGARPSSATQVIALFDHEEVGSESTSGAASPLLEHVLERLSLARGATRDDYLRALTASSCISADNAHAVHPNYPERHEPGHRPMVNEGPAIKVNANQRYATSARTSVLFEQCCASAGVPVQSFVSRNNMPCGSTIGPITATRLGIATVDVGVPQLSMHSARELCGTQDPIWLARALSAYFAG</sequence>
<keyword evidence="4" id="KW-0645">Protease</keyword>
<dbReference type="GO" id="GO:0006508">
    <property type="term" value="P:proteolysis"/>
    <property type="evidence" value="ECO:0007669"/>
    <property type="project" value="UniProtKB-KW"/>
</dbReference>
<evidence type="ECO:0000256" key="5">
    <source>
        <dbReference type="ARBA" id="ARBA00022723"/>
    </source>
</evidence>
<dbReference type="PANTHER" id="PTHR28570">
    <property type="entry name" value="ASPARTYL AMINOPEPTIDASE"/>
    <property type="match status" value="1"/>
</dbReference>
<organism evidence="9">
    <name type="scientific">freshwater metagenome</name>
    <dbReference type="NCBI Taxonomy" id="449393"/>
    <lineage>
        <taxon>unclassified sequences</taxon>
        <taxon>metagenomes</taxon>
        <taxon>ecological metagenomes</taxon>
    </lineage>
</organism>
<evidence type="ECO:0000256" key="1">
    <source>
        <dbReference type="ARBA" id="ARBA00001947"/>
    </source>
</evidence>
<dbReference type="SUPFAM" id="SSF101821">
    <property type="entry name" value="Aminopeptidase/glucanase lid domain"/>
    <property type="match status" value="1"/>
</dbReference>
<dbReference type="InterPro" id="IPR001948">
    <property type="entry name" value="Peptidase_M18"/>
</dbReference>
<evidence type="ECO:0000256" key="8">
    <source>
        <dbReference type="ARBA" id="ARBA00023049"/>
    </source>
</evidence>
<keyword evidence="8" id="KW-0482">Metalloprotease</keyword>
<dbReference type="EMBL" id="CAEZYY010000014">
    <property type="protein sequence ID" value="CAB4755251.1"/>
    <property type="molecule type" value="Genomic_DNA"/>
</dbReference>
<dbReference type="GO" id="GO:0008270">
    <property type="term" value="F:zinc ion binding"/>
    <property type="evidence" value="ECO:0007669"/>
    <property type="project" value="InterPro"/>
</dbReference>
<keyword evidence="7" id="KW-0862">Zinc</keyword>
<evidence type="ECO:0000313" key="9">
    <source>
        <dbReference type="EMBL" id="CAB4697361.1"/>
    </source>
</evidence>
<dbReference type="CDD" id="cd05658">
    <property type="entry name" value="M18_DAP"/>
    <property type="match status" value="1"/>
</dbReference>
<evidence type="ECO:0000256" key="6">
    <source>
        <dbReference type="ARBA" id="ARBA00022801"/>
    </source>
</evidence>
<evidence type="ECO:0000256" key="4">
    <source>
        <dbReference type="ARBA" id="ARBA00022670"/>
    </source>
</evidence>
<dbReference type="EMBL" id="CAFBQP010000073">
    <property type="protein sequence ID" value="CAB5066245.1"/>
    <property type="molecule type" value="Genomic_DNA"/>
</dbReference>
<evidence type="ECO:0000256" key="7">
    <source>
        <dbReference type="ARBA" id="ARBA00022833"/>
    </source>
</evidence>
<evidence type="ECO:0000256" key="3">
    <source>
        <dbReference type="ARBA" id="ARBA00022438"/>
    </source>
</evidence>
<evidence type="ECO:0000256" key="2">
    <source>
        <dbReference type="ARBA" id="ARBA00008290"/>
    </source>
</evidence>
<dbReference type="SUPFAM" id="SSF53187">
    <property type="entry name" value="Zn-dependent exopeptidases"/>
    <property type="match status" value="1"/>
</dbReference>
<keyword evidence="6" id="KW-0378">Hydrolase</keyword>
<proteinExistence type="inferred from homology"/>
<comment type="cofactor">
    <cofactor evidence="1">
        <name>Zn(2+)</name>
        <dbReference type="ChEBI" id="CHEBI:29105"/>
    </cofactor>
</comment>
<protein>
    <submittedName>
        <fullName evidence="9">Unannotated protein</fullName>
    </submittedName>
</protein>
<accession>A0A6J6PCV0</accession>
<comment type="similarity">
    <text evidence="2">Belongs to the peptidase M18 family.</text>
</comment>
<dbReference type="EMBL" id="CAFBLR010000002">
    <property type="protein sequence ID" value="CAB4857748.1"/>
    <property type="molecule type" value="Genomic_DNA"/>
</dbReference>
<dbReference type="Gene3D" id="2.30.250.10">
    <property type="entry name" value="Aminopeptidase i, Domain 2"/>
    <property type="match status" value="1"/>
</dbReference>
<dbReference type="PANTHER" id="PTHR28570:SF3">
    <property type="entry name" value="ASPARTYL AMINOPEPTIDASE"/>
    <property type="match status" value="1"/>
</dbReference>
<dbReference type="GO" id="GO:0004177">
    <property type="term" value="F:aminopeptidase activity"/>
    <property type="evidence" value="ECO:0007669"/>
    <property type="project" value="UniProtKB-KW"/>
</dbReference>
<dbReference type="GO" id="GO:0005737">
    <property type="term" value="C:cytoplasm"/>
    <property type="evidence" value="ECO:0007669"/>
    <property type="project" value="UniProtKB-ARBA"/>
</dbReference>
<evidence type="ECO:0000313" key="10">
    <source>
        <dbReference type="EMBL" id="CAB4755251.1"/>
    </source>
</evidence>
<name>A0A6J6PCV0_9ZZZZ</name>
<keyword evidence="3" id="KW-0031">Aminopeptidase</keyword>
<dbReference type="InterPro" id="IPR023358">
    <property type="entry name" value="Peptidase_M18_dom2"/>
</dbReference>
<dbReference type="PRINTS" id="PR00932">
    <property type="entry name" value="AMINO1PTASE"/>
</dbReference>
<dbReference type="Gene3D" id="3.40.630.10">
    <property type="entry name" value="Zn peptidases"/>
    <property type="match status" value="1"/>
</dbReference>
<dbReference type="NCBIfam" id="NF002759">
    <property type="entry name" value="PRK02813.1"/>
    <property type="match status" value="1"/>
</dbReference>
<dbReference type="AlphaFoldDB" id="A0A6J6PCV0"/>
<reference evidence="9" key="1">
    <citation type="submission" date="2020-05" db="EMBL/GenBank/DDBJ databases">
        <authorList>
            <person name="Chiriac C."/>
            <person name="Salcher M."/>
            <person name="Ghai R."/>
            <person name="Kavagutti S V."/>
        </authorList>
    </citation>
    <scope>NUCLEOTIDE SEQUENCE</scope>
</reference>
<evidence type="ECO:0000313" key="12">
    <source>
        <dbReference type="EMBL" id="CAB5066245.1"/>
    </source>
</evidence>
<dbReference type="Pfam" id="PF02127">
    <property type="entry name" value="Peptidase_M18"/>
    <property type="match status" value="1"/>
</dbReference>
<keyword evidence="5" id="KW-0479">Metal-binding</keyword>
<evidence type="ECO:0000313" key="11">
    <source>
        <dbReference type="EMBL" id="CAB4857748.1"/>
    </source>
</evidence>